<accession>A0A8K0RR37</accession>
<sequence length="211" mass="23830">MQMCQLVPRAFAQSKRERFLKIFSFQCQSRVFASTAANQTPNRNMALRCLKPIADYLNKLPSTSLPYFPLLAFGSARAVKNADMLRFRCTSELPEGPERRDLARSDVFLSLRNRRPLLRALDTASRCTSVKLGSLSTSLKRVNAQYSYPRQSPDFSLKLTRASLPFTSPFIRPHRSATAARLSFQTWPYPQRGGESYSASFSSPAFFPTPS</sequence>
<gene>
    <name evidence="1" type="ORF">BKA59DRAFT_310601</name>
</gene>
<keyword evidence="2" id="KW-1185">Reference proteome</keyword>
<dbReference type="AlphaFoldDB" id="A0A8K0RR37"/>
<organism evidence="1 2">
    <name type="scientific">Fusarium tricinctum</name>
    <dbReference type="NCBI Taxonomy" id="61284"/>
    <lineage>
        <taxon>Eukaryota</taxon>
        <taxon>Fungi</taxon>
        <taxon>Dikarya</taxon>
        <taxon>Ascomycota</taxon>
        <taxon>Pezizomycotina</taxon>
        <taxon>Sordariomycetes</taxon>
        <taxon>Hypocreomycetidae</taxon>
        <taxon>Hypocreales</taxon>
        <taxon>Nectriaceae</taxon>
        <taxon>Fusarium</taxon>
        <taxon>Fusarium tricinctum species complex</taxon>
    </lineage>
</organism>
<name>A0A8K0RR37_9HYPO</name>
<proteinExistence type="predicted"/>
<dbReference type="Proteomes" id="UP000813427">
    <property type="component" value="Unassembled WGS sequence"/>
</dbReference>
<protein>
    <submittedName>
        <fullName evidence="1">Uncharacterized protein</fullName>
    </submittedName>
</protein>
<dbReference type="EMBL" id="JAGPXF010000007">
    <property type="protein sequence ID" value="KAH7236399.1"/>
    <property type="molecule type" value="Genomic_DNA"/>
</dbReference>
<evidence type="ECO:0000313" key="1">
    <source>
        <dbReference type="EMBL" id="KAH7236399.1"/>
    </source>
</evidence>
<evidence type="ECO:0000313" key="2">
    <source>
        <dbReference type="Proteomes" id="UP000813427"/>
    </source>
</evidence>
<comment type="caution">
    <text evidence="1">The sequence shown here is derived from an EMBL/GenBank/DDBJ whole genome shotgun (WGS) entry which is preliminary data.</text>
</comment>
<reference evidence="1" key="1">
    <citation type="journal article" date="2021" name="Nat. Commun.">
        <title>Genetic determinants of endophytism in the Arabidopsis root mycobiome.</title>
        <authorList>
            <person name="Mesny F."/>
            <person name="Miyauchi S."/>
            <person name="Thiergart T."/>
            <person name="Pickel B."/>
            <person name="Atanasova L."/>
            <person name="Karlsson M."/>
            <person name="Huettel B."/>
            <person name="Barry K.W."/>
            <person name="Haridas S."/>
            <person name="Chen C."/>
            <person name="Bauer D."/>
            <person name="Andreopoulos W."/>
            <person name="Pangilinan J."/>
            <person name="LaButti K."/>
            <person name="Riley R."/>
            <person name="Lipzen A."/>
            <person name="Clum A."/>
            <person name="Drula E."/>
            <person name="Henrissat B."/>
            <person name="Kohler A."/>
            <person name="Grigoriev I.V."/>
            <person name="Martin F.M."/>
            <person name="Hacquard S."/>
        </authorList>
    </citation>
    <scope>NUCLEOTIDE SEQUENCE</scope>
    <source>
        <strain evidence="1">MPI-SDFR-AT-0068</strain>
    </source>
</reference>